<reference evidence="2 3" key="1">
    <citation type="submission" date="2020-01" db="EMBL/GenBank/DDBJ databases">
        <title>Genomes assembled from Gulf of Kutch pelagic sediment metagenomes.</title>
        <authorList>
            <person name="Chandrashekar M."/>
            <person name="Mahajan M.S."/>
            <person name="Dave K.J."/>
            <person name="Vatsa P."/>
            <person name="Nathani N.M."/>
        </authorList>
    </citation>
    <scope>NUCLEOTIDE SEQUENCE [LARGE SCALE GENOMIC DNA]</scope>
    <source>
        <strain evidence="2">KS3-K002</strain>
    </source>
</reference>
<dbReference type="InterPro" id="IPR025737">
    <property type="entry name" value="FApF"/>
</dbReference>
<organism evidence="2 3">
    <name type="scientific">Candidatus Kutchimonas denitrificans</name>
    <dbReference type="NCBI Taxonomy" id="3056748"/>
    <lineage>
        <taxon>Bacteria</taxon>
        <taxon>Pseudomonadati</taxon>
        <taxon>Gemmatimonadota</taxon>
        <taxon>Gemmatimonadia</taxon>
        <taxon>Candidatus Palauibacterales</taxon>
        <taxon>Candidatus Palauibacteraceae</taxon>
        <taxon>Candidatus Kutchimonas</taxon>
    </lineage>
</organism>
<gene>
    <name evidence="2" type="ORF">GWO12_11080</name>
</gene>
<evidence type="ECO:0000313" key="3">
    <source>
        <dbReference type="Proteomes" id="UP000702544"/>
    </source>
</evidence>
<accession>A0AAE4Z885</accession>
<dbReference type="EMBL" id="JAACAK010000085">
    <property type="protein sequence ID" value="NIR75635.1"/>
    <property type="molecule type" value="Genomic_DNA"/>
</dbReference>
<dbReference type="Pfam" id="PF13557">
    <property type="entry name" value="Phenol_MetA_deg"/>
    <property type="match status" value="1"/>
</dbReference>
<dbReference type="Proteomes" id="UP000702544">
    <property type="component" value="Unassembled WGS sequence"/>
</dbReference>
<evidence type="ECO:0000313" key="2">
    <source>
        <dbReference type="EMBL" id="NIR75635.1"/>
    </source>
</evidence>
<comment type="caution">
    <text evidence="2">The sequence shown here is derived from an EMBL/GenBank/DDBJ whole genome shotgun (WGS) entry which is preliminary data.</text>
</comment>
<evidence type="ECO:0000256" key="1">
    <source>
        <dbReference type="SAM" id="SignalP"/>
    </source>
</evidence>
<proteinExistence type="predicted"/>
<protein>
    <submittedName>
        <fullName evidence="2">Transporter</fullName>
    </submittedName>
</protein>
<keyword evidence="1" id="KW-0732">Signal</keyword>
<feature type="chain" id="PRO_5042229077" evidence="1">
    <location>
        <begin position="22"/>
        <end position="262"/>
    </location>
</feature>
<sequence>MRAPLLLSVIASALAATVAWGQTAAGEASQPLVTDRPDFTESAVTVRAGRVQLEAGYTFARSGERHDHTIGELLARVGVHGRAELRMGLNSYQVIEGPGDDARGFQDLSLGLKLNLAEGAARFEPFRPAAAVLVGGVLPTGDEELGAGEGAIEGALAFAWPLGPRLSLGSNVGASWVGLEEDSFAQFSGSLSLGVSIDEGIGAFVETFGFSSPDAEGTDAGFLNGGLTLALGPDLQLDGRIGIGFDDPRPNYFAGLGLAFRW</sequence>
<dbReference type="AlphaFoldDB" id="A0AAE4Z885"/>
<feature type="signal peptide" evidence="1">
    <location>
        <begin position="1"/>
        <end position="21"/>
    </location>
</feature>
<name>A0AAE4Z885_9BACT</name>